<evidence type="ECO:0000313" key="4">
    <source>
        <dbReference type="Proteomes" id="UP000321337"/>
    </source>
</evidence>
<dbReference type="InterPro" id="IPR051818">
    <property type="entry name" value="TPP_dependent_decarboxylase"/>
</dbReference>
<sequence length="169" mass="18247">MPDTMTKSMLRAGYDFFASVPCGMLSPIIRQVDITSRDRGLPHVLAPREDIALGVACGAFLAGRRPLVLMQNSGLGQSVNAIASLIKPFHLPISMVVSIRGYKGGDTEENRMMGEITKKLLDDMRVPTTILTTENVEQAVDWARAMTDTGMPCAILVTPHSLGGPSDAY</sequence>
<dbReference type="Proteomes" id="UP000321337">
    <property type="component" value="Unassembled WGS sequence"/>
</dbReference>
<protein>
    <recommendedName>
        <fullName evidence="5">Sulfopyruvate decarboxylase subunit alpha</fullName>
    </recommendedName>
</protein>
<dbReference type="SUPFAM" id="SSF52518">
    <property type="entry name" value="Thiamin diphosphate-binding fold (THDP-binding)"/>
    <property type="match status" value="1"/>
</dbReference>
<dbReference type="AlphaFoldDB" id="A0A512L6T1"/>
<proteinExistence type="predicted"/>
<evidence type="ECO:0000313" key="3">
    <source>
        <dbReference type="EMBL" id="GEP30193.1"/>
    </source>
</evidence>
<dbReference type="EMBL" id="BKAD01000012">
    <property type="protein sequence ID" value="GEP30193.1"/>
    <property type="molecule type" value="Genomic_DNA"/>
</dbReference>
<reference evidence="3 4" key="1">
    <citation type="submission" date="2019-07" db="EMBL/GenBank/DDBJ databases">
        <title>Whole genome shotgun sequence of Thiobacillus plumbophilus NBRC 107929.</title>
        <authorList>
            <person name="Hosoyama A."/>
            <person name="Uohara A."/>
            <person name="Ohji S."/>
            <person name="Ichikawa N."/>
        </authorList>
    </citation>
    <scope>NUCLEOTIDE SEQUENCE [LARGE SCALE GENOMIC DNA]</scope>
    <source>
        <strain evidence="3 4">NBRC 107929</strain>
    </source>
</reference>
<keyword evidence="2" id="KW-0456">Lyase</keyword>
<dbReference type="InterPro" id="IPR029061">
    <property type="entry name" value="THDP-binding"/>
</dbReference>
<dbReference type="Gene3D" id="3.40.50.970">
    <property type="match status" value="1"/>
</dbReference>
<keyword evidence="4" id="KW-1185">Reference proteome</keyword>
<keyword evidence="1" id="KW-0210">Decarboxylase</keyword>
<comment type="caution">
    <text evidence="3">The sequence shown here is derived from an EMBL/GenBank/DDBJ whole genome shotgun (WGS) entry which is preliminary data.</text>
</comment>
<evidence type="ECO:0000256" key="2">
    <source>
        <dbReference type="ARBA" id="ARBA00023239"/>
    </source>
</evidence>
<evidence type="ECO:0000256" key="1">
    <source>
        <dbReference type="ARBA" id="ARBA00022793"/>
    </source>
</evidence>
<dbReference type="PANTHER" id="PTHR42818:SF1">
    <property type="entry name" value="SULFOPYRUVATE DECARBOXYLASE"/>
    <property type="match status" value="1"/>
</dbReference>
<name>A0A512L6T1_9PROT</name>
<accession>A0A512L6T1</accession>
<gene>
    <name evidence="3" type="ORF">TPL01_13310</name>
</gene>
<dbReference type="GO" id="GO:0016831">
    <property type="term" value="F:carboxy-lyase activity"/>
    <property type="evidence" value="ECO:0007669"/>
    <property type="project" value="UniProtKB-KW"/>
</dbReference>
<evidence type="ECO:0008006" key="5">
    <source>
        <dbReference type="Google" id="ProtNLM"/>
    </source>
</evidence>
<organism evidence="3 4">
    <name type="scientific">Sulfuriferula plumbiphila</name>
    <dbReference type="NCBI Taxonomy" id="171865"/>
    <lineage>
        <taxon>Bacteria</taxon>
        <taxon>Pseudomonadati</taxon>
        <taxon>Pseudomonadota</taxon>
        <taxon>Betaproteobacteria</taxon>
        <taxon>Nitrosomonadales</taxon>
        <taxon>Sulfuricellaceae</taxon>
        <taxon>Sulfuriferula</taxon>
    </lineage>
</organism>
<dbReference type="PANTHER" id="PTHR42818">
    <property type="entry name" value="SULFOPYRUVATE DECARBOXYLASE SUBUNIT ALPHA"/>
    <property type="match status" value="1"/>
</dbReference>